<protein>
    <submittedName>
        <fullName evidence="2">Uncharacterized protein</fullName>
    </submittedName>
</protein>
<feature type="transmembrane region" description="Helical" evidence="1">
    <location>
        <begin position="6"/>
        <end position="25"/>
    </location>
</feature>
<reference evidence="2" key="2">
    <citation type="journal article" date="2015" name="Fish Shellfish Immunol.">
        <title>Early steps in the European eel (Anguilla anguilla)-Vibrio vulnificus interaction in the gills: Role of the RtxA13 toxin.</title>
        <authorList>
            <person name="Callol A."/>
            <person name="Pajuelo D."/>
            <person name="Ebbesson L."/>
            <person name="Teles M."/>
            <person name="MacKenzie S."/>
            <person name="Amaro C."/>
        </authorList>
    </citation>
    <scope>NUCLEOTIDE SEQUENCE</scope>
</reference>
<sequence length="30" mass="3388">MLPWLWFNSSVSMITALCCPGYGLTPLSLW</sequence>
<accession>A0A0E9W3S5</accession>
<keyword evidence="1" id="KW-0812">Transmembrane</keyword>
<name>A0A0E9W3S5_ANGAN</name>
<keyword evidence="1" id="KW-1133">Transmembrane helix</keyword>
<keyword evidence="1" id="KW-0472">Membrane</keyword>
<reference evidence="2" key="1">
    <citation type="submission" date="2014-11" db="EMBL/GenBank/DDBJ databases">
        <authorList>
            <person name="Amaro Gonzalez C."/>
        </authorList>
    </citation>
    <scope>NUCLEOTIDE SEQUENCE</scope>
</reference>
<proteinExistence type="predicted"/>
<organism evidence="2">
    <name type="scientific">Anguilla anguilla</name>
    <name type="common">European freshwater eel</name>
    <name type="synonym">Muraena anguilla</name>
    <dbReference type="NCBI Taxonomy" id="7936"/>
    <lineage>
        <taxon>Eukaryota</taxon>
        <taxon>Metazoa</taxon>
        <taxon>Chordata</taxon>
        <taxon>Craniata</taxon>
        <taxon>Vertebrata</taxon>
        <taxon>Euteleostomi</taxon>
        <taxon>Actinopterygii</taxon>
        <taxon>Neopterygii</taxon>
        <taxon>Teleostei</taxon>
        <taxon>Anguilliformes</taxon>
        <taxon>Anguillidae</taxon>
        <taxon>Anguilla</taxon>
    </lineage>
</organism>
<evidence type="ECO:0000256" key="1">
    <source>
        <dbReference type="SAM" id="Phobius"/>
    </source>
</evidence>
<evidence type="ECO:0000313" key="2">
    <source>
        <dbReference type="EMBL" id="JAH85024.1"/>
    </source>
</evidence>
<dbReference type="EMBL" id="GBXM01023553">
    <property type="protein sequence ID" value="JAH85024.1"/>
    <property type="molecule type" value="Transcribed_RNA"/>
</dbReference>
<dbReference type="AlphaFoldDB" id="A0A0E9W3S5"/>